<dbReference type="Gene3D" id="2.130.10.10">
    <property type="entry name" value="YVTN repeat-like/Quinoprotein amine dehydrogenase"/>
    <property type="match status" value="2"/>
</dbReference>
<dbReference type="AlphaFoldDB" id="Q97GI1"/>
<organism evidence="1 2">
    <name type="scientific">Clostridium acetobutylicum (strain ATCC 824 / DSM 792 / JCM 1419 / IAM 19013 / LMG 5710 / NBRC 13948 / NRRL B-527 / VKM B-1787 / 2291 / W)</name>
    <dbReference type="NCBI Taxonomy" id="272562"/>
    <lineage>
        <taxon>Bacteria</taxon>
        <taxon>Bacillati</taxon>
        <taxon>Bacillota</taxon>
        <taxon>Clostridia</taxon>
        <taxon>Eubacteriales</taxon>
        <taxon>Clostridiaceae</taxon>
        <taxon>Clostridium</taxon>
    </lineage>
</organism>
<dbReference type="KEGG" id="cac:CA_C2386"/>
<dbReference type="RefSeq" id="WP_010965682.1">
    <property type="nucleotide sequence ID" value="NC_003030.1"/>
</dbReference>
<evidence type="ECO:0000313" key="1">
    <source>
        <dbReference type="EMBL" id="AAK80341.1"/>
    </source>
</evidence>
<dbReference type="Proteomes" id="UP000000814">
    <property type="component" value="Chromosome"/>
</dbReference>
<dbReference type="GeneID" id="44998866"/>
<evidence type="ECO:0000313" key="2">
    <source>
        <dbReference type="Proteomes" id="UP000000814"/>
    </source>
</evidence>
<keyword evidence="2" id="KW-1185">Reference proteome</keyword>
<reference evidence="1 2" key="1">
    <citation type="journal article" date="2001" name="J. Bacteriol.">
        <title>Genome sequence and comparative analysis of the solvent-producing bacterium Clostridium acetobutylicum.</title>
        <authorList>
            <person name="Nolling J."/>
            <person name="Breton G."/>
            <person name="Omelchenko M.V."/>
            <person name="Makarova K.S."/>
            <person name="Zeng Q."/>
            <person name="Gibson R."/>
            <person name="Lee H.M."/>
            <person name="Dubois J."/>
            <person name="Qiu D."/>
            <person name="Hitti J."/>
            <person name="Wolf Y.I."/>
            <person name="Tatusov R.L."/>
            <person name="Sabathe F."/>
            <person name="Doucette-Stamm L."/>
            <person name="Soucaille P."/>
            <person name="Daly M.J."/>
            <person name="Bennett G.N."/>
            <person name="Koonin E.V."/>
            <person name="Smith D.R."/>
        </authorList>
    </citation>
    <scope>NUCLEOTIDE SEQUENCE [LARGE SCALE GENOMIC DNA]</scope>
    <source>
        <strain evidence="2">ATCC 824 / DSM 792 / JCM 1419 / LMG 5710 / VKM B-1787</strain>
    </source>
</reference>
<proteinExistence type="predicted"/>
<dbReference type="PATRIC" id="fig|272562.8.peg.2583"/>
<dbReference type="STRING" id="272562.CA_C2386"/>
<evidence type="ECO:0008006" key="3">
    <source>
        <dbReference type="Google" id="ProtNLM"/>
    </source>
</evidence>
<dbReference type="OrthoDB" id="1706639at2"/>
<protein>
    <recommendedName>
        <fullName evidence="3">Surface antigen</fullName>
    </recommendedName>
</protein>
<dbReference type="PANTHER" id="PTHR47197:SF3">
    <property type="entry name" value="DIHYDRO-HEME D1 DEHYDROGENASE"/>
    <property type="match status" value="1"/>
</dbReference>
<dbReference type="InterPro" id="IPR015943">
    <property type="entry name" value="WD40/YVTN_repeat-like_dom_sf"/>
</dbReference>
<name>Q97GI1_CLOAB</name>
<dbReference type="InterPro" id="IPR011048">
    <property type="entry name" value="Haem_d1_sf"/>
</dbReference>
<dbReference type="eggNOG" id="COG3391">
    <property type="taxonomic scope" value="Bacteria"/>
</dbReference>
<dbReference type="InterPro" id="IPR051200">
    <property type="entry name" value="Host-pathogen_enzymatic-act"/>
</dbReference>
<sequence length="293" mass="32503">MSSICVCNSGSDDLSVIDLDTLEESSKISLRIQTGRIGPHGICRYNDDIVTSNTFSNTLSFINFKSRKVYKSSFIGMHCNDLRILGNKAYVICGDSNSIIKYDIKNEAIEEIIPCGYMPHSIDFNVKNNMFVTSDMGSSSITIFKEGSSSYIKRIKVGEYPTKAVFTKDGEKVIVCESNIGTDHNGTISIIPLNNIQKRCSIEVGKWPVDIFYDNNICIVSNFGDSTISIINLDEEKEMKRIYVGGMPRGVLKKNSIIYVGDSYNNSLICMDMISGKKKVIPIGNEPTGIIFV</sequence>
<dbReference type="PIR" id="B97194">
    <property type="entry name" value="B97194"/>
</dbReference>
<dbReference type="EMBL" id="AE001437">
    <property type="protein sequence ID" value="AAK80341.1"/>
    <property type="molecule type" value="Genomic_DNA"/>
</dbReference>
<dbReference type="HOGENOM" id="CLU_079908_0_0_9"/>
<dbReference type="SUPFAM" id="SSF51004">
    <property type="entry name" value="C-terminal (heme d1) domain of cytochrome cd1-nitrite reductase"/>
    <property type="match status" value="1"/>
</dbReference>
<accession>Q97GI1</accession>
<dbReference type="PANTHER" id="PTHR47197">
    <property type="entry name" value="PROTEIN NIRF"/>
    <property type="match status" value="1"/>
</dbReference>
<gene>
    <name evidence="1" type="ordered locus">CA_C2386</name>
</gene>